<evidence type="ECO:0000313" key="2">
    <source>
        <dbReference type="Proteomes" id="UP000254889"/>
    </source>
</evidence>
<accession>A0A345ZZ18</accession>
<dbReference type="AlphaFoldDB" id="A0A345ZZ18"/>
<keyword evidence="2" id="KW-1185">Reference proteome</keyword>
<dbReference type="Proteomes" id="UP000254889">
    <property type="component" value="Chromosome"/>
</dbReference>
<proteinExistence type="predicted"/>
<organism evidence="1 2">
    <name type="scientific">Pseudolabrys taiwanensis</name>
    <dbReference type="NCBI Taxonomy" id="331696"/>
    <lineage>
        <taxon>Bacteria</taxon>
        <taxon>Pseudomonadati</taxon>
        <taxon>Pseudomonadota</taxon>
        <taxon>Alphaproteobacteria</taxon>
        <taxon>Hyphomicrobiales</taxon>
        <taxon>Xanthobacteraceae</taxon>
        <taxon>Pseudolabrys</taxon>
    </lineage>
</organism>
<evidence type="ECO:0000313" key="1">
    <source>
        <dbReference type="EMBL" id="AXK82165.1"/>
    </source>
</evidence>
<sequence length="120" mass="13098">MQSWSSWKRFPDAHSGGHVEAPIGPGVYEVRHTLTGRVIAFGHSGNVANALSELKLNGGVGTFARLFRKQPLVSRVADLEYRTCAASTRAEAKVTANRLLGLRQTAWRRRLDLGSAARAN</sequence>
<dbReference type="RefSeq" id="WP_115692544.1">
    <property type="nucleotide sequence ID" value="NZ_CP031417.1"/>
</dbReference>
<dbReference type="KEGG" id="ptaw:DW352_17510"/>
<dbReference type="OrthoDB" id="8138912at2"/>
<name>A0A345ZZ18_9HYPH</name>
<reference evidence="1 2" key="1">
    <citation type="submission" date="2018-07" db="EMBL/GenBank/DDBJ databases">
        <authorList>
            <person name="Quirk P.G."/>
            <person name="Krulwich T.A."/>
        </authorList>
    </citation>
    <scope>NUCLEOTIDE SEQUENCE [LARGE SCALE GENOMIC DNA]</scope>
    <source>
        <strain evidence="1 2">CC-BB4</strain>
    </source>
</reference>
<protein>
    <submittedName>
        <fullName evidence="1">Uncharacterized protein</fullName>
    </submittedName>
</protein>
<dbReference type="EMBL" id="CP031417">
    <property type="protein sequence ID" value="AXK82165.1"/>
    <property type="molecule type" value="Genomic_DNA"/>
</dbReference>
<gene>
    <name evidence="1" type="ORF">DW352_17510</name>
</gene>